<organism evidence="1 2">
    <name type="scientific">Nocardia gamkensis</name>
    <dbReference type="NCBI Taxonomy" id="352869"/>
    <lineage>
        <taxon>Bacteria</taxon>
        <taxon>Bacillati</taxon>
        <taxon>Actinomycetota</taxon>
        <taxon>Actinomycetes</taxon>
        <taxon>Mycobacteriales</taxon>
        <taxon>Nocardiaceae</taxon>
        <taxon>Nocardia</taxon>
    </lineage>
</organism>
<evidence type="ECO:0000313" key="1">
    <source>
        <dbReference type="EMBL" id="NKY25316.1"/>
    </source>
</evidence>
<sequence length="52" mass="6155">MYNWELQNAIAAFVESMRPHWPEQHDMYMTVLYAFADMQSHLLTLLGYPPVP</sequence>
<accession>A0A7X6R1K7</accession>
<gene>
    <name evidence="1" type="ORF">HGB38_03575</name>
</gene>
<reference evidence="1 2" key="1">
    <citation type="submission" date="2020-04" db="EMBL/GenBank/DDBJ databases">
        <title>MicrobeNet Type strains.</title>
        <authorList>
            <person name="Nicholson A.C."/>
        </authorList>
    </citation>
    <scope>NUCLEOTIDE SEQUENCE [LARGE SCALE GENOMIC DNA]</scope>
    <source>
        <strain evidence="1 2">DSM 44956</strain>
    </source>
</reference>
<proteinExistence type="predicted"/>
<dbReference type="Proteomes" id="UP000540698">
    <property type="component" value="Unassembled WGS sequence"/>
</dbReference>
<comment type="caution">
    <text evidence="1">The sequence shown here is derived from an EMBL/GenBank/DDBJ whole genome shotgun (WGS) entry which is preliminary data.</text>
</comment>
<dbReference type="AlphaFoldDB" id="A0A7X6R1K7"/>
<name>A0A7X6R1K7_9NOCA</name>
<evidence type="ECO:0000313" key="2">
    <source>
        <dbReference type="Proteomes" id="UP000540698"/>
    </source>
</evidence>
<dbReference type="RefSeq" id="WP_168434053.1">
    <property type="nucleotide sequence ID" value="NZ_JAAXOS010000002.1"/>
</dbReference>
<protein>
    <submittedName>
        <fullName evidence="1">Uncharacterized protein</fullName>
    </submittedName>
</protein>
<dbReference type="EMBL" id="JAAXOS010000002">
    <property type="protein sequence ID" value="NKY25316.1"/>
    <property type="molecule type" value="Genomic_DNA"/>
</dbReference>
<keyword evidence="2" id="KW-1185">Reference proteome</keyword>